<comment type="similarity">
    <text evidence="1">Belongs to the TolB family.</text>
</comment>
<evidence type="ECO:0000313" key="3">
    <source>
        <dbReference type="EMBL" id="GGJ19781.1"/>
    </source>
</evidence>
<dbReference type="InterPro" id="IPR011659">
    <property type="entry name" value="WD40"/>
</dbReference>
<accession>A0A917KNV9</accession>
<reference evidence="3" key="2">
    <citation type="submission" date="2020-09" db="EMBL/GenBank/DDBJ databases">
        <authorList>
            <person name="Sun Q."/>
            <person name="Ohkuma M."/>
        </authorList>
    </citation>
    <scope>NUCLEOTIDE SEQUENCE</scope>
    <source>
        <strain evidence="3">JCM 3086</strain>
    </source>
</reference>
<feature type="region of interest" description="Disordered" evidence="2">
    <location>
        <begin position="665"/>
        <end position="695"/>
    </location>
</feature>
<dbReference type="Gene3D" id="2.120.10.30">
    <property type="entry name" value="TolB, C-terminal domain"/>
    <property type="match status" value="1"/>
</dbReference>
<dbReference type="AlphaFoldDB" id="A0A917KNV9"/>
<dbReference type="Pfam" id="PF04122">
    <property type="entry name" value="CW_binding_2"/>
    <property type="match status" value="2"/>
</dbReference>
<dbReference type="Proteomes" id="UP000657574">
    <property type="component" value="Unassembled WGS sequence"/>
</dbReference>
<dbReference type="Pfam" id="PF07676">
    <property type="entry name" value="PD40"/>
    <property type="match status" value="2"/>
</dbReference>
<dbReference type="InterPro" id="IPR007253">
    <property type="entry name" value="Cell_wall-bd_2"/>
</dbReference>
<dbReference type="InterPro" id="IPR011042">
    <property type="entry name" value="6-blade_b-propeller_TolB-like"/>
</dbReference>
<gene>
    <name evidence="3" type="ORF">GCM10010121_033440</name>
</gene>
<sequence length="695" mass="71846">MRGIPDTCDVIRPWGVDILRLFTRRHAAALATAAVLAATGTLATAPGAVADDAGSWPGTEGKILVDGGKLIDPATGTVTTLANASGTYSAWAPDGSRFVNSAGQIRSYRPSGSTPITLPRAEGVRSSAAYEDLAYGWGGRYVVFSTGGQLAYGPSDGAWAPEPLLSDAQEPSTVCDTDPTVNDSGLVAFARGISSCSDNDGVYVYDGSANTVKRVLTDARQPAWSPDGTKLAFVRGDADGKPQVFTANADGTEVKQVTTGPGYYGNPSWSPTGTRIVFDAYSLDSSADLHSTQYIDLATGELTTVAAKAPGSNPSWQPLRKNTTGRVWGADAYATNIASSRWSWNTVGTSQPGLLDAKTAVLVNQDDVSYALTAPTLAGKQQGPVLTTPKTGLSTAVKNELKRTLKPGAGVWMLGGTSILSSNVAAQLKALGYVPKRVAGADRYETSVKVAKLVTTAPKYVFLASGTNYKAALPAAAAAGADGTGSAGSLVLTSGNKLSSAVKSYLNGLNPDKTMVIAVGSDAKYALTHSSFSRWPSTYSYYPVTASTDVGLSVAVAKFWWTTPSQVSLAYAGSWRDGVSAGSAMNIYGPLLWTSRPALSSEVKSYLLREAAGTQAAVAFGDTGSVTVGALNTSGSSISANGNMFVYRPYLNGVEATSKQALSLTTAGAEPGGPAKVGPAASEPNLDSVRTTHRQ</sequence>
<evidence type="ECO:0000256" key="1">
    <source>
        <dbReference type="ARBA" id="ARBA00009820"/>
    </source>
</evidence>
<organism evidence="3 4">
    <name type="scientific">Streptomyces brasiliensis</name>
    <dbReference type="NCBI Taxonomy" id="1954"/>
    <lineage>
        <taxon>Bacteria</taxon>
        <taxon>Bacillati</taxon>
        <taxon>Actinomycetota</taxon>
        <taxon>Actinomycetes</taxon>
        <taxon>Kitasatosporales</taxon>
        <taxon>Streptomycetaceae</taxon>
        <taxon>Streptomyces</taxon>
    </lineage>
</organism>
<dbReference type="PANTHER" id="PTHR36842:SF1">
    <property type="entry name" value="PROTEIN TOLB"/>
    <property type="match status" value="1"/>
</dbReference>
<dbReference type="PANTHER" id="PTHR36842">
    <property type="entry name" value="PROTEIN TOLB HOMOLOG"/>
    <property type="match status" value="1"/>
</dbReference>
<keyword evidence="4" id="KW-1185">Reference proteome</keyword>
<comment type="caution">
    <text evidence="3">The sequence shown here is derived from an EMBL/GenBank/DDBJ whole genome shotgun (WGS) entry which is preliminary data.</text>
</comment>
<dbReference type="EMBL" id="BMQA01000009">
    <property type="protein sequence ID" value="GGJ19781.1"/>
    <property type="molecule type" value="Genomic_DNA"/>
</dbReference>
<name>A0A917KNV9_9ACTN</name>
<protein>
    <submittedName>
        <fullName evidence="3">Uncharacterized protein</fullName>
    </submittedName>
</protein>
<evidence type="ECO:0000313" key="4">
    <source>
        <dbReference type="Proteomes" id="UP000657574"/>
    </source>
</evidence>
<reference evidence="3" key="1">
    <citation type="journal article" date="2014" name="Int. J. Syst. Evol. Microbiol.">
        <title>Complete genome sequence of Corynebacterium casei LMG S-19264T (=DSM 44701T), isolated from a smear-ripened cheese.</title>
        <authorList>
            <consortium name="US DOE Joint Genome Institute (JGI-PGF)"/>
            <person name="Walter F."/>
            <person name="Albersmeier A."/>
            <person name="Kalinowski J."/>
            <person name="Ruckert C."/>
        </authorList>
    </citation>
    <scope>NUCLEOTIDE SEQUENCE</scope>
    <source>
        <strain evidence="3">JCM 3086</strain>
    </source>
</reference>
<evidence type="ECO:0000256" key="2">
    <source>
        <dbReference type="SAM" id="MobiDB-lite"/>
    </source>
</evidence>
<dbReference type="SUPFAM" id="SSF69304">
    <property type="entry name" value="Tricorn protease N-terminal domain"/>
    <property type="match status" value="1"/>
</dbReference>
<proteinExistence type="inferred from homology"/>